<feature type="domain" description="DNA2/NAM7 helicase helicase" evidence="6">
    <location>
        <begin position="798"/>
        <end position="987"/>
    </location>
</feature>
<organism evidence="8 9">
    <name type="scientific">Marivirga sericea</name>
    <dbReference type="NCBI Taxonomy" id="1028"/>
    <lineage>
        <taxon>Bacteria</taxon>
        <taxon>Pseudomonadati</taxon>
        <taxon>Bacteroidota</taxon>
        <taxon>Cytophagia</taxon>
        <taxon>Cytophagales</taxon>
        <taxon>Marivirgaceae</taxon>
        <taxon>Marivirga</taxon>
    </lineage>
</organism>
<protein>
    <submittedName>
        <fullName evidence="8">Superfamily I DNA and/or RNA helicase</fullName>
    </submittedName>
</protein>
<feature type="domain" description="DNA2/NAM7 helicase-like C-terminal" evidence="7">
    <location>
        <begin position="1020"/>
        <end position="1194"/>
    </location>
</feature>
<keyword evidence="5" id="KW-0067">ATP-binding</keyword>
<proteinExistence type="inferred from homology"/>
<keyword evidence="4 8" id="KW-0347">Helicase</keyword>
<dbReference type="InterPro" id="IPR047187">
    <property type="entry name" value="SF1_C_Upf1"/>
</dbReference>
<evidence type="ECO:0000256" key="4">
    <source>
        <dbReference type="ARBA" id="ARBA00022806"/>
    </source>
</evidence>
<dbReference type="PANTHER" id="PTHR43788">
    <property type="entry name" value="DNA2/NAM7 HELICASE FAMILY MEMBER"/>
    <property type="match status" value="1"/>
</dbReference>
<evidence type="ECO:0000256" key="1">
    <source>
        <dbReference type="ARBA" id="ARBA00007913"/>
    </source>
</evidence>
<dbReference type="Gene3D" id="3.40.50.300">
    <property type="entry name" value="P-loop containing nucleotide triphosphate hydrolases"/>
    <property type="match status" value="3"/>
</dbReference>
<evidence type="ECO:0000259" key="6">
    <source>
        <dbReference type="Pfam" id="PF13086"/>
    </source>
</evidence>
<evidence type="ECO:0000313" key="8">
    <source>
        <dbReference type="EMBL" id="SMG21311.1"/>
    </source>
</evidence>
<keyword evidence="3" id="KW-0378">Hydrolase</keyword>
<dbReference type="Proteomes" id="UP000193804">
    <property type="component" value="Unassembled WGS sequence"/>
</dbReference>
<dbReference type="OrthoDB" id="9757917at2"/>
<dbReference type="GO" id="GO:0016787">
    <property type="term" value="F:hydrolase activity"/>
    <property type="evidence" value="ECO:0007669"/>
    <property type="project" value="UniProtKB-KW"/>
</dbReference>
<dbReference type="GO" id="GO:0043139">
    <property type="term" value="F:5'-3' DNA helicase activity"/>
    <property type="evidence" value="ECO:0007669"/>
    <property type="project" value="TreeGrafter"/>
</dbReference>
<dbReference type="EMBL" id="FXAW01000002">
    <property type="protein sequence ID" value="SMG21311.1"/>
    <property type="molecule type" value="Genomic_DNA"/>
</dbReference>
<dbReference type="Pfam" id="PF13086">
    <property type="entry name" value="AAA_11"/>
    <property type="match status" value="2"/>
</dbReference>
<dbReference type="PANTHER" id="PTHR43788:SF8">
    <property type="entry name" value="DNA-BINDING PROTEIN SMUBP-2"/>
    <property type="match status" value="1"/>
</dbReference>
<dbReference type="Pfam" id="PF13087">
    <property type="entry name" value="AAA_12"/>
    <property type="match status" value="1"/>
</dbReference>
<comment type="similarity">
    <text evidence="1">Belongs to the DNA2/NAM7 helicase family.</text>
</comment>
<dbReference type="SUPFAM" id="SSF52540">
    <property type="entry name" value="P-loop containing nucleoside triphosphate hydrolases"/>
    <property type="match status" value="2"/>
</dbReference>
<evidence type="ECO:0000313" key="9">
    <source>
        <dbReference type="Proteomes" id="UP000193804"/>
    </source>
</evidence>
<dbReference type="STRING" id="1028.SAMN05661096_01170"/>
<evidence type="ECO:0000256" key="3">
    <source>
        <dbReference type="ARBA" id="ARBA00022801"/>
    </source>
</evidence>
<reference evidence="9" key="1">
    <citation type="submission" date="2017-04" db="EMBL/GenBank/DDBJ databases">
        <authorList>
            <person name="Varghese N."/>
            <person name="Submissions S."/>
        </authorList>
    </citation>
    <scope>NUCLEOTIDE SEQUENCE [LARGE SCALE GENOMIC DNA]</scope>
    <source>
        <strain evidence="9">DSM 4125</strain>
    </source>
</reference>
<sequence>MHDILRHYLKRLTNLSGTNRSLLLLRLISDQTLDLHDFDFLLNKSSFSLIEDLIARKKHIPLAAVSDSRLELNNIMSQKLKKLKRIEKFIYDERGAKDLYVGWPFVRGKFHGGTSVRCPLIFFPIEIKIVNDQWVMELREDVNITFNKSFLLAYAHFHGIKISDELIEKVFEIYDQDSRVFRTDLYQIFKESAVELNFNQDNFMDVLHPFKNFKKTDFEETEKEGELKLFPEAAIGIFPQSGSYLVPDYSYMLDKEQEVQDIEEFFLSRNPDKQADDPSDYSQRYRFIESVKEEETFSVFPMDAYQENALKAVKKGNSLVVQGPPGTGKSQLISNLVTDFIARGKRVLVVCQKRAALDVIYDRMKSIDMQPFMALVHDFKNDRKAIFEQIQNQIDRIEEYESKNNGLDSVQIQREFLKSSRIIDQIVEEKEEYRLALFDESECGISAKELYLNCDFNETKINLKQIHRHFHKKKIEEFANTLVNFQTYVDDFSKDDFIWQDRVNFKDFGLQDKTEIVHLLERIPAYFQDTTEKSKNLVGSSMSLKEFEDVVEHQEKLNNLGELLNTTSYPYLIYMFNYPDDNTNALWLSNVQRVINDCFKDGGIESSLASKDLGTLQKTIQLRRQSRKRPTKWIHWLLFAKEKFFLKKVLVANNLTVNNAGIKELEKRLDNRLNFEHNMTKLKKQTWLKEIPETKNQIELNHWFQEQTQAIKAKEIIGSFTNFKAFSLIEGKTLAEFLDKISAIIELSRATVEEKNKWKKYLTRTQIDQLEQERLPSSYIKTFQRYFDELVHFDQLYESLEDYEKEVVKLLNESDITIDHKNIKSTFLNSIYLEWIDHIETKHPILREVSTRKFDKQTDDLQYAIENKLQLSTEILNLKVRERTFSNVEYNRLSNRITYRDLSHQVTKKRQIWPIRKVIQEFQDELFDLIPCWMASPESVSAIFPMEEIFDLVIFDEASQCFVEKGIPAMYRGKQVVVAGDDKQLSPNDLYKVRWEEEEVDHPDLEIDSLLDLANKYVMNLQLSGHYRSKSLDLIEFSNHHFYKDRLRLLPDFHYINNADPGIDYIKVDGIWEQNANEVEALNVVDLIKEYLKNDPEKEIGVVTFNAPQQGLIWDILEDQIALGNITLPDKFFVKNIENVQGDEKDIIIFSTGYAADKAGRLRMQFGSINAPKGENRLNVAITRAREKVVIVSSLYPDQLKVDDAKNNGPKLLKAYLHYALDVSKGNFKPKPKPSISFQSSWFLKTKVREELEGTVKSIKAEEELPFADLSFKSNNQYKGLLLSDDNLFYDNPSVKDIFAYTPFLLSKMNWPYIQIKSRNFWNDKEELMERVVQFAKRND</sequence>
<accession>A0A1X7J3B8</accession>
<keyword evidence="9" id="KW-1185">Reference proteome</keyword>
<dbReference type="GO" id="GO:0005524">
    <property type="term" value="F:ATP binding"/>
    <property type="evidence" value="ECO:0007669"/>
    <property type="project" value="UniProtKB-KW"/>
</dbReference>
<dbReference type="InterPro" id="IPR025103">
    <property type="entry name" value="DUF4011"/>
</dbReference>
<name>A0A1X7J3B8_9BACT</name>
<evidence type="ECO:0000259" key="7">
    <source>
        <dbReference type="Pfam" id="PF13087"/>
    </source>
</evidence>
<feature type="domain" description="DNA2/NAM7 helicase helicase" evidence="6">
    <location>
        <begin position="303"/>
        <end position="434"/>
    </location>
</feature>
<dbReference type="Pfam" id="PF13195">
    <property type="entry name" value="DUF4011"/>
    <property type="match status" value="1"/>
</dbReference>
<evidence type="ECO:0000256" key="2">
    <source>
        <dbReference type="ARBA" id="ARBA00022741"/>
    </source>
</evidence>
<evidence type="ECO:0000256" key="5">
    <source>
        <dbReference type="ARBA" id="ARBA00022840"/>
    </source>
</evidence>
<gene>
    <name evidence="8" type="ORF">SAMN05661096_01170</name>
</gene>
<keyword evidence="2" id="KW-0547">Nucleotide-binding</keyword>
<dbReference type="InterPro" id="IPR027417">
    <property type="entry name" value="P-loop_NTPase"/>
</dbReference>
<dbReference type="InterPro" id="IPR041677">
    <property type="entry name" value="DNA2/NAM7_AAA_11"/>
</dbReference>
<dbReference type="CDD" id="cd18808">
    <property type="entry name" value="SF1_C_Upf1"/>
    <property type="match status" value="1"/>
</dbReference>
<dbReference type="InterPro" id="IPR050534">
    <property type="entry name" value="Coronavir_polyprotein_1ab"/>
</dbReference>
<dbReference type="RefSeq" id="WP_085516142.1">
    <property type="nucleotide sequence ID" value="NZ_FXAW01000002.1"/>
</dbReference>
<dbReference type="InterPro" id="IPR041679">
    <property type="entry name" value="DNA2/NAM7-like_C"/>
</dbReference>